<dbReference type="EMBL" id="JAJFAZ020000002">
    <property type="protein sequence ID" value="KAI5345461.1"/>
    <property type="molecule type" value="Genomic_DNA"/>
</dbReference>
<feature type="region of interest" description="Disordered" evidence="1">
    <location>
        <begin position="43"/>
        <end position="84"/>
    </location>
</feature>
<evidence type="ECO:0000313" key="2">
    <source>
        <dbReference type="EMBL" id="KAI5345461.1"/>
    </source>
</evidence>
<comment type="caution">
    <text evidence="2">The sequence shown here is derived from an EMBL/GenBank/DDBJ whole genome shotgun (WGS) entry which is preliminary data.</text>
</comment>
<proteinExistence type="predicted"/>
<reference evidence="2 3" key="1">
    <citation type="journal article" date="2022" name="G3 (Bethesda)">
        <title>Whole-genome sequence and methylome profiling of the almond [Prunus dulcis (Mill.) D.A. Webb] cultivar 'Nonpareil'.</title>
        <authorList>
            <person name="D'Amico-Willman K.M."/>
            <person name="Ouma W.Z."/>
            <person name="Meulia T."/>
            <person name="Sideli G.M."/>
            <person name="Gradziel T.M."/>
            <person name="Fresnedo-Ramirez J."/>
        </authorList>
    </citation>
    <scope>NUCLEOTIDE SEQUENCE [LARGE SCALE GENOMIC DNA]</scope>
    <source>
        <strain evidence="2">Clone GOH B32 T37-40</strain>
    </source>
</reference>
<keyword evidence="3" id="KW-1185">Reference proteome</keyword>
<gene>
    <name evidence="2" type="ORF">L3X38_013338</name>
</gene>
<organism evidence="2 3">
    <name type="scientific">Prunus dulcis</name>
    <name type="common">Almond</name>
    <name type="synonym">Amygdalus dulcis</name>
    <dbReference type="NCBI Taxonomy" id="3755"/>
    <lineage>
        <taxon>Eukaryota</taxon>
        <taxon>Viridiplantae</taxon>
        <taxon>Streptophyta</taxon>
        <taxon>Embryophyta</taxon>
        <taxon>Tracheophyta</taxon>
        <taxon>Spermatophyta</taxon>
        <taxon>Magnoliopsida</taxon>
        <taxon>eudicotyledons</taxon>
        <taxon>Gunneridae</taxon>
        <taxon>Pentapetalae</taxon>
        <taxon>rosids</taxon>
        <taxon>fabids</taxon>
        <taxon>Rosales</taxon>
        <taxon>Rosaceae</taxon>
        <taxon>Amygdaloideae</taxon>
        <taxon>Amygdaleae</taxon>
        <taxon>Prunus</taxon>
    </lineage>
</organism>
<dbReference type="AlphaFoldDB" id="A0AAD4WLS2"/>
<protein>
    <submittedName>
        <fullName evidence="2">Uncharacterized protein</fullName>
    </submittedName>
</protein>
<accession>A0AAD4WLS2</accession>
<evidence type="ECO:0000256" key="1">
    <source>
        <dbReference type="SAM" id="MobiDB-lite"/>
    </source>
</evidence>
<sequence>MKNTRRSPKLLGDSSYNRMGTVYPKEWQFCHWLPHAGTAAAAAEQRKELMHKRNQFEGESEQQEAEKQRQRGPGRGWRQEKAQD</sequence>
<evidence type="ECO:0000313" key="3">
    <source>
        <dbReference type="Proteomes" id="UP001054821"/>
    </source>
</evidence>
<name>A0AAD4WLS2_PRUDU</name>
<dbReference type="Proteomes" id="UP001054821">
    <property type="component" value="Chromosome 2"/>
</dbReference>